<feature type="domain" description="Isoleucine--tRNA ligase cytoplasmic ubiquitin-like" evidence="1">
    <location>
        <begin position="1"/>
        <end position="49"/>
    </location>
</feature>
<feature type="non-terminal residue" evidence="2">
    <location>
        <position position="1"/>
    </location>
</feature>
<accession>A0ABD0Q506</accession>
<dbReference type="AlphaFoldDB" id="A0ABD0Q506"/>
<evidence type="ECO:0000313" key="2">
    <source>
        <dbReference type="EMBL" id="KAL0181282.1"/>
    </source>
</evidence>
<dbReference type="EMBL" id="JAMKFB020000011">
    <property type="protein sequence ID" value="KAL0181282.1"/>
    <property type="molecule type" value="Genomic_DNA"/>
</dbReference>
<dbReference type="InterPro" id="IPR057033">
    <property type="entry name" value="Ubiquitin_IARS1"/>
</dbReference>
<reference evidence="2 3" key="1">
    <citation type="submission" date="2024-05" db="EMBL/GenBank/DDBJ databases">
        <title>Genome sequencing and assembly of Indian major carp, Cirrhinus mrigala (Hamilton, 1822).</title>
        <authorList>
            <person name="Mohindra V."/>
            <person name="Chowdhury L.M."/>
            <person name="Lal K."/>
            <person name="Jena J.K."/>
        </authorList>
    </citation>
    <scope>NUCLEOTIDE SEQUENCE [LARGE SCALE GENOMIC DNA]</scope>
    <source>
        <strain evidence="2">CM1030</strain>
        <tissue evidence="2">Blood</tissue>
    </source>
</reference>
<gene>
    <name evidence="2" type="ORF">M9458_023688</name>
</gene>
<dbReference type="Proteomes" id="UP001529510">
    <property type="component" value="Unassembled WGS sequence"/>
</dbReference>
<dbReference type="Pfam" id="PF23567">
    <property type="entry name" value="Ubiquitin_IARS1"/>
    <property type="match status" value="1"/>
</dbReference>
<evidence type="ECO:0000313" key="3">
    <source>
        <dbReference type="Proteomes" id="UP001529510"/>
    </source>
</evidence>
<comment type="caution">
    <text evidence="2">The sequence shown here is derived from an EMBL/GenBank/DDBJ whole genome shotgun (WGS) entry which is preliminary data.</text>
</comment>
<name>A0ABD0Q506_CIRMR</name>
<protein>
    <recommendedName>
        <fullName evidence="1">Isoleucine--tRNA ligase cytoplasmic ubiquitin-like domain-containing protein</fullName>
    </recommendedName>
</protein>
<sequence length="50" mass="5642">CQTGDVATLLLMNPEGKNALQFPDLLQETAKVFGLRGRKLMLYMNEELTE</sequence>
<feature type="non-terminal residue" evidence="2">
    <location>
        <position position="50"/>
    </location>
</feature>
<organism evidence="2 3">
    <name type="scientific">Cirrhinus mrigala</name>
    <name type="common">Mrigala</name>
    <dbReference type="NCBI Taxonomy" id="683832"/>
    <lineage>
        <taxon>Eukaryota</taxon>
        <taxon>Metazoa</taxon>
        <taxon>Chordata</taxon>
        <taxon>Craniata</taxon>
        <taxon>Vertebrata</taxon>
        <taxon>Euteleostomi</taxon>
        <taxon>Actinopterygii</taxon>
        <taxon>Neopterygii</taxon>
        <taxon>Teleostei</taxon>
        <taxon>Ostariophysi</taxon>
        <taxon>Cypriniformes</taxon>
        <taxon>Cyprinidae</taxon>
        <taxon>Labeoninae</taxon>
        <taxon>Labeonini</taxon>
        <taxon>Cirrhinus</taxon>
    </lineage>
</organism>
<evidence type="ECO:0000259" key="1">
    <source>
        <dbReference type="Pfam" id="PF23567"/>
    </source>
</evidence>
<proteinExistence type="predicted"/>
<keyword evidence="3" id="KW-1185">Reference proteome</keyword>